<keyword evidence="5" id="KW-0560">Oxidoreductase</keyword>
<dbReference type="PROSITE" id="PS50889">
    <property type="entry name" value="S4"/>
    <property type="match status" value="1"/>
</dbReference>
<comment type="caution">
    <text evidence="5">The sequence shown here is derived from an EMBL/GenBank/DDBJ whole genome shotgun (WGS) entry which is preliminary data.</text>
</comment>
<evidence type="ECO:0000256" key="1">
    <source>
        <dbReference type="ARBA" id="ARBA00022884"/>
    </source>
</evidence>
<dbReference type="SUPFAM" id="SSF53335">
    <property type="entry name" value="S-adenosyl-L-methionine-dependent methyltransferases"/>
    <property type="match status" value="1"/>
</dbReference>
<evidence type="ECO:0000313" key="6">
    <source>
        <dbReference type="Proteomes" id="UP000054314"/>
    </source>
</evidence>
<dbReference type="InterPro" id="IPR002877">
    <property type="entry name" value="RNA_MeTrfase_FtsJ_dom"/>
</dbReference>
<evidence type="ECO:0000259" key="4">
    <source>
        <dbReference type="SMART" id="SM00363"/>
    </source>
</evidence>
<keyword evidence="6" id="KW-1185">Reference proteome</keyword>
<evidence type="ECO:0000313" key="5">
    <source>
        <dbReference type="EMBL" id="KGM09360.1"/>
    </source>
</evidence>
<dbReference type="InterPro" id="IPR029063">
    <property type="entry name" value="SAM-dependent_MTases_sf"/>
</dbReference>
<dbReference type="PANTHER" id="PTHR32319">
    <property type="entry name" value="BACTERIAL HEMOLYSIN-LIKE PROTEIN"/>
    <property type="match status" value="1"/>
</dbReference>
<comment type="similarity">
    <text evidence="2">Belongs to the TlyA family.</text>
</comment>
<accession>A0A0A0BN71</accession>
<dbReference type="GO" id="GO:0008168">
    <property type="term" value="F:methyltransferase activity"/>
    <property type="evidence" value="ECO:0007669"/>
    <property type="project" value="InterPro"/>
</dbReference>
<dbReference type="Pfam" id="PF01728">
    <property type="entry name" value="FtsJ"/>
    <property type="match status" value="1"/>
</dbReference>
<dbReference type="InterPro" id="IPR047048">
    <property type="entry name" value="TlyA"/>
</dbReference>
<dbReference type="SUPFAM" id="SSF55174">
    <property type="entry name" value="Alpha-L RNA-binding motif"/>
    <property type="match status" value="1"/>
</dbReference>
<dbReference type="RefSeq" id="WP_035062301.1">
    <property type="nucleotide sequence ID" value="NZ_AXCZ01000195.1"/>
</dbReference>
<feature type="domain" description="RNA-binding S4" evidence="4">
    <location>
        <begin position="3"/>
        <end position="67"/>
    </location>
</feature>
<dbReference type="Gene3D" id="3.10.290.10">
    <property type="entry name" value="RNA-binding S4 domain"/>
    <property type="match status" value="1"/>
</dbReference>
<dbReference type="InterPro" id="IPR036986">
    <property type="entry name" value="S4_RNA-bd_sf"/>
</dbReference>
<dbReference type="Gene3D" id="3.40.50.150">
    <property type="entry name" value="Vaccinia Virus protein VP39"/>
    <property type="match status" value="1"/>
</dbReference>
<evidence type="ECO:0000256" key="3">
    <source>
        <dbReference type="PROSITE-ProRule" id="PRU00182"/>
    </source>
</evidence>
<organism evidence="5 6">
    <name type="scientific">Cellulomonas bogoriensis 69B4 = DSM 16987</name>
    <dbReference type="NCBI Taxonomy" id="1386082"/>
    <lineage>
        <taxon>Bacteria</taxon>
        <taxon>Bacillati</taxon>
        <taxon>Actinomycetota</taxon>
        <taxon>Actinomycetes</taxon>
        <taxon>Micrococcales</taxon>
        <taxon>Cellulomonadaceae</taxon>
        <taxon>Cellulomonas</taxon>
    </lineage>
</organism>
<gene>
    <name evidence="5" type="ORF">N869_07285</name>
</gene>
<dbReference type="GO" id="GO:0003723">
    <property type="term" value="F:RNA binding"/>
    <property type="evidence" value="ECO:0007669"/>
    <property type="project" value="UniProtKB-KW"/>
</dbReference>
<dbReference type="Pfam" id="PF01479">
    <property type="entry name" value="S4"/>
    <property type="match status" value="1"/>
</dbReference>
<dbReference type="PANTHER" id="PTHR32319:SF0">
    <property type="entry name" value="BACTERIAL HEMOLYSIN-LIKE PROTEIN"/>
    <property type="match status" value="1"/>
</dbReference>
<protein>
    <submittedName>
        <fullName evidence="5">Cytochrome C peroxidase</fullName>
    </submittedName>
</protein>
<dbReference type="InterPro" id="IPR002942">
    <property type="entry name" value="S4_RNA-bd"/>
</dbReference>
<dbReference type="InterPro" id="IPR004538">
    <property type="entry name" value="Hemolysin_A/TlyA"/>
</dbReference>
<dbReference type="PIRSF" id="PIRSF005578">
    <property type="entry name" value="TlyA"/>
    <property type="match status" value="1"/>
</dbReference>
<dbReference type="CDD" id="cd00165">
    <property type="entry name" value="S4"/>
    <property type="match status" value="1"/>
</dbReference>
<sequence>MPERLDVELVRRGLVRSRTRACALITAGGVVVDGDVATRPAQHVGTDVPITVTQPDEMVSRGGHKLKGALEQARLLTPGALDVDGRYCLDAGASTGGFTQVLLDEGARHVLAVDVGHGQLAPELTADPRVTLKEGQNVRELERALVPTPPDLLVADLSFISLTLVLPALLDVGAPGCRLLVLVKPQFEVGRGRARHGVVTDDAARTEAVLGVAAAARAHGAAVRGVLPSVLPGENGNREIFLWLEQGGQQEGDVTAAVTAAVTTDLPGAVS</sequence>
<dbReference type="GO" id="GO:0032259">
    <property type="term" value="P:methylation"/>
    <property type="evidence" value="ECO:0007669"/>
    <property type="project" value="InterPro"/>
</dbReference>
<dbReference type="EMBL" id="AXCZ01000195">
    <property type="protein sequence ID" value="KGM09360.1"/>
    <property type="molecule type" value="Genomic_DNA"/>
</dbReference>
<dbReference type="GO" id="GO:0004601">
    <property type="term" value="F:peroxidase activity"/>
    <property type="evidence" value="ECO:0007669"/>
    <property type="project" value="UniProtKB-KW"/>
</dbReference>
<dbReference type="Proteomes" id="UP000054314">
    <property type="component" value="Unassembled WGS sequence"/>
</dbReference>
<keyword evidence="5" id="KW-0575">Peroxidase</keyword>
<reference evidence="5 6" key="1">
    <citation type="submission" date="2013-08" db="EMBL/GenBank/DDBJ databases">
        <title>Genome sequencing of Cellulomonas bogoriensis 69B4.</title>
        <authorList>
            <person name="Chen F."/>
            <person name="Li Y."/>
            <person name="Wang G."/>
        </authorList>
    </citation>
    <scope>NUCLEOTIDE SEQUENCE [LARGE SCALE GENOMIC DNA]</scope>
    <source>
        <strain evidence="5 6">69B4</strain>
    </source>
</reference>
<dbReference type="NCBIfam" id="TIGR00478">
    <property type="entry name" value="tly"/>
    <property type="match status" value="1"/>
</dbReference>
<keyword evidence="1 3" id="KW-0694">RNA-binding</keyword>
<evidence type="ECO:0000256" key="2">
    <source>
        <dbReference type="ARBA" id="ARBA00029460"/>
    </source>
</evidence>
<proteinExistence type="inferred from homology"/>
<dbReference type="AlphaFoldDB" id="A0A0A0BN71"/>
<dbReference type="OrthoDB" id="9784736at2"/>
<dbReference type="SMART" id="SM00363">
    <property type="entry name" value="S4"/>
    <property type="match status" value="1"/>
</dbReference>
<dbReference type="CDD" id="cd02440">
    <property type="entry name" value="AdoMet_MTases"/>
    <property type="match status" value="1"/>
</dbReference>
<name>A0A0A0BN71_9CELL</name>